<sequence length="290" mass="31254">MMLPNRFGCLDLPSIFCAASTCRALRRAVHASLEHVGNLAIAFHGRGACAAALAAVLPLLALCHGRLDHLSHLSLRSAGDVGDGSVLSRLPALTSLDLTWCRSVQGRALAPFAARLKSLWVHGCDLVDDALCLGLAAPTAPPLAPSCSTLHGLAWGIRVSWPWPFPAPRPRPRVLHLRRGLRRQRSRMHQRAAQRRRSPLAAAGMREPGQRRLGRMQAGRGTTQAAQHGGRCPCAAVWVSGAAAAESHAGGGDPFDPKDFWVSLSYTTGISTDRLEEFKRMRPEVDITCI</sequence>
<name>A0A835YA68_9CHLO</name>
<comment type="subcellular location">
    <subcellularLocation>
        <location evidence="1">Cytoplasm</location>
        <location evidence="1">Cytoskeleton</location>
        <location evidence="1">Cilium axoneme</location>
    </subcellularLocation>
</comment>
<comment type="caution">
    <text evidence="3">The sequence shown here is derived from an EMBL/GenBank/DDBJ whole genome shotgun (WGS) entry which is preliminary data.</text>
</comment>
<reference evidence="3" key="1">
    <citation type="journal article" date="2020" name="bioRxiv">
        <title>Comparative genomics of Chlamydomonas.</title>
        <authorList>
            <person name="Craig R.J."/>
            <person name="Hasan A.R."/>
            <person name="Ness R.W."/>
            <person name="Keightley P.D."/>
        </authorList>
    </citation>
    <scope>NUCLEOTIDE SEQUENCE</scope>
    <source>
        <strain evidence="3">CCAP 11/70</strain>
    </source>
</reference>
<evidence type="ECO:0000313" key="3">
    <source>
        <dbReference type="EMBL" id="KAG2498918.1"/>
    </source>
</evidence>
<dbReference type="SUPFAM" id="SSF52047">
    <property type="entry name" value="RNI-like"/>
    <property type="match status" value="1"/>
</dbReference>
<feature type="region of interest" description="Disordered" evidence="2">
    <location>
        <begin position="181"/>
        <end position="209"/>
    </location>
</feature>
<keyword evidence="4" id="KW-1185">Reference proteome</keyword>
<proteinExistence type="predicted"/>
<dbReference type="InterPro" id="IPR032675">
    <property type="entry name" value="LRR_dom_sf"/>
</dbReference>
<evidence type="ECO:0000256" key="1">
    <source>
        <dbReference type="ARBA" id="ARBA00004430"/>
    </source>
</evidence>
<dbReference type="GO" id="GO:0005930">
    <property type="term" value="C:axoneme"/>
    <property type="evidence" value="ECO:0007669"/>
    <property type="project" value="UniProtKB-SubCell"/>
</dbReference>
<evidence type="ECO:0000256" key="2">
    <source>
        <dbReference type="SAM" id="MobiDB-lite"/>
    </source>
</evidence>
<evidence type="ECO:0000313" key="4">
    <source>
        <dbReference type="Proteomes" id="UP000612055"/>
    </source>
</evidence>
<feature type="compositionally biased region" description="Basic residues" evidence="2">
    <location>
        <begin position="181"/>
        <end position="198"/>
    </location>
</feature>
<dbReference type="EMBL" id="JAEHOE010000008">
    <property type="protein sequence ID" value="KAG2498918.1"/>
    <property type="molecule type" value="Genomic_DNA"/>
</dbReference>
<gene>
    <name evidence="3" type="ORF">HYH03_003108</name>
</gene>
<protein>
    <submittedName>
        <fullName evidence="3">Uncharacterized protein</fullName>
    </submittedName>
</protein>
<organism evidence="3 4">
    <name type="scientific">Edaphochlamys debaryana</name>
    <dbReference type="NCBI Taxonomy" id="47281"/>
    <lineage>
        <taxon>Eukaryota</taxon>
        <taxon>Viridiplantae</taxon>
        <taxon>Chlorophyta</taxon>
        <taxon>core chlorophytes</taxon>
        <taxon>Chlorophyceae</taxon>
        <taxon>CS clade</taxon>
        <taxon>Chlamydomonadales</taxon>
        <taxon>Chlamydomonadales incertae sedis</taxon>
        <taxon>Edaphochlamys</taxon>
    </lineage>
</organism>
<dbReference type="Proteomes" id="UP000612055">
    <property type="component" value="Unassembled WGS sequence"/>
</dbReference>
<dbReference type="AlphaFoldDB" id="A0A835YA68"/>
<accession>A0A835YA68</accession>
<dbReference type="Gene3D" id="3.80.10.10">
    <property type="entry name" value="Ribonuclease Inhibitor"/>
    <property type="match status" value="1"/>
</dbReference>